<sequence>DGDTPLRIGRFIDRQAVNVLASDNLTFKSKAVSWAHAEIWSDNGKIKIKDTKSSGGTFVNDLRLSPADSESIPHELKDGDIVQLGVDYQDGTQEVHKSVKFTIEMDSESQADTHASKYAFFLPPVLCLSCFSSNSIPYLYTPAGVLSTSNYEEEENKGE</sequence>
<dbReference type="STRING" id="180088.A0A1J8PJI5"/>
<dbReference type="OrthoDB" id="687730at2759"/>
<reference evidence="2 3" key="1">
    <citation type="submission" date="2016-03" db="EMBL/GenBank/DDBJ databases">
        <title>Comparative genomics of the ectomycorrhizal sister species Rhizopogon vinicolor and Rhizopogon vesiculosus (Basidiomycota: Boletales) reveals a divergence of the mating type B locus.</title>
        <authorList>
            <person name="Mujic A.B."/>
            <person name="Kuo A."/>
            <person name="Tritt A."/>
            <person name="Lipzen A."/>
            <person name="Chen C."/>
            <person name="Johnson J."/>
            <person name="Sharma A."/>
            <person name="Barry K."/>
            <person name="Grigoriev I.V."/>
            <person name="Spatafora J.W."/>
        </authorList>
    </citation>
    <scope>NUCLEOTIDE SEQUENCE [LARGE SCALE GENOMIC DNA]</scope>
    <source>
        <strain evidence="2 3">AM-OR11-056</strain>
    </source>
</reference>
<proteinExistence type="predicted"/>
<gene>
    <name evidence="2" type="ORF">AZE42_06562</name>
</gene>
<dbReference type="EMBL" id="LVVM01005944">
    <property type="protein sequence ID" value="OJA09398.1"/>
    <property type="molecule type" value="Genomic_DNA"/>
</dbReference>
<evidence type="ECO:0000313" key="3">
    <source>
        <dbReference type="Proteomes" id="UP000183567"/>
    </source>
</evidence>
<feature type="non-terminal residue" evidence="2">
    <location>
        <position position="1"/>
    </location>
</feature>
<accession>A0A1J8PJI5</accession>
<dbReference type="InterPro" id="IPR051176">
    <property type="entry name" value="Cent_Immune-Sig_Mod"/>
</dbReference>
<dbReference type="PANTHER" id="PTHR15715:SF37">
    <property type="entry name" value="LD47843P"/>
    <property type="match status" value="1"/>
</dbReference>
<comment type="caution">
    <text evidence="2">The sequence shown here is derived from an EMBL/GenBank/DDBJ whole genome shotgun (WGS) entry which is preliminary data.</text>
</comment>
<dbReference type="PANTHER" id="PTHR15715">
    <property type="entry name" value="CENTROSOMAL PROTEIN OF 170 KDA"/>
    <property type="match status" value="1"/>
</dbReference>
<evidence type="ECO:0000259" key="1">
    <source>
        <dbReference type="PROSITE" id="PS50006"/>
    </source>
</evidence>
<name>A0A1J8PJI5_9AGAM</name>
<dbReference type="AlphaFoldDB" id="A0A1J8PJI5"/>
<dbReference type="Proteomes" id="UP000183567">
    <property type="component" value="Unassembled WGS sequence"/>
</dbReference>
<organism evidence="2 3">
    <name type="scientific">Rhizopogon vesiculosus</name>
    <dbReference type="NCBI Taxonomy" id="180088"/>
    <lineage>
        <taxon>Eukaryota</taxon>
        <taxon>Fungi</taxon>
        <taxon>Dikarya</taxon>
        <taxon>Basidiomycota</taxon>
        <taxon>Agaricomycotina</taxon>
        <taxon>Agaricomycetes</taxon>
        <taxon>Agaricomycetidae</taxon>
        <taxon>Boletales</taxon>
        <taxon>Suillineae</taxon>
        <taxon>Rhizopogonaceae</taxon>
        <taxon>Rhizopogon</taxon>
    </lineage>
</organism>
<dbReference type="Pfam" id="PF00498">
    <property type="entry name" value="FHA"/>
    <property type="match status" value="1"/>
</dbReference>
<evidence type="ECO:0000313" key="2">
    <source>
        <dbReference type="EMBL" id="OJA09398.1"/>
    </source>
</evidence>
<feature type="non-terminal residue" evidence="2">
    <location>
        <position position="159"/>
    </location>
</feature>
<feature type="domain" description="FHA" evidence="1">
    <location>
        <begin position="6"/>
        <end position="64"/>
    </location>
</feature>
<dbReference type="Gene3D" id="2.60.200.20">
    <property type="match status" value="1"/>
</dbReference>
<dbReference type="InterPro" id="IPR000253">
    <property type="entry name" value="FHA_dom"/>
</dbReference>
<dbReference type="SMART" id="SM00240">
    <property type="entry name" value="FHA"/>
    <property type="match status" value="1"/>
</dbReference>
<dbReference type="SUPFAM" id="SSF49879">
    <property type="entry name" value="SMAD/FHA domain"/>
    <property type="match status" value="1"/>
</dbReference>
<protein>
    <recommendedName>
        <fullName evidence="1">FHA domain-containing protein</fullName>
    </recommendedName>
</protein>
<keyword evidence="3" id="KW-1185">Reference proteome</keyword>
<dbReference type="InterPro" id="IPR008984">
    <property type="entry name" value="SMAD_FHA_dom_sf"/>
</dbReference>
<dbReference type="PROSITE" id="PS50006">
    <property type="entry name" value="FHA_DOMAIN"/>
    <property type="match status" value="1"/>
</dbReference>